<dbReference type="PANTHER" id="PTHR32108">
    <property type="entry name" value="DNA-DIRECTED RNA POLYMERASE SUBUNIT ALPHA"/>
    <property type="match status" value="1"/>
</dbReference>
<accession>A0A9J6A8C1</accession>
<keyword evidence="2" id="KW-1185">Reference proteome</keyword>
<organism evidence="1 2">
    <name type="scientific">Solanum commersonii</name>
    <name type="common">Commerson's wild potato</name>
    <name type="synonym">Commerson's nightshade</name>
    <dbReference type="NCBI Taxonomy" id="4109"/>
    <lineage>
        <taxon>Eukaryota</taxon>
        <taxon>Viridiplantae</taxon>
        <taxon>Streptophyta</taxon>
        <taxon>Embryophyta</taxon>
        <taxon>Tracheophyta</taxon>
        <taxon>Spermatophyta</taxon>
        <taxon>Magnoliopsida</taxon>
        <taxon>eudicotyledons</taxon>
        <taxon>Gunneridae</taxon>
        <taxon>Pentapetalae</taxon>
        <taxon>asterids</taxon>
        <taxon>lamiids</taxon>
        <taxon>Solanales</taxon>
        <taxon>Solanaceae</taxon>
        <taxon>Solanoideae</taxon>
        <taxon>Solaneae</taxon>
        <taxon>Solanum</taxon>
    </lineage>
</organism>
<proteinExistence type="predicted"/>
<name>A0A9J6A8C1_SOLCO</name>
<reference evidence="1 2" key="1">
    <citation type="submission" date="2020-09" db="EMBL/GenBank/DDBJ databases">
        <title>De no assembly of potato wild relative species, Solanum commersonii.</title>
        <authorList>
            <person name="Cho K."/>
        </authorList>
    </citation>
    <scope>NUCLEOTIDE SEQUENCE [LARGE SCALE GENOMIC DNA]</scope>
    <source>
        <strain evidence="1">LZ3.2</strain>
        <tissue evidence="1">Leaf</tissue>
    </source>
</reference>
<evidence type="ECO:0000313" key="1">
    <source>
        <dbReference type="EMBL" id="KAG5620664.1"/>
    </source>
</evidence>
<feature type="non-terminal residue" evidence="1">
    <location>
        <position position="355"/>
    </location>
</feature>
<evidence type="ECO:0000313" key="2">
    <source>
        <dbReference type="Proteomes" id="UP000824120"/>
    </source>
</evidence>
<dbReference type="Proteomes" id="UP000824120">
    <property type="component" value="Chromosome 2"/>
</dbReference>
<dbReference type="PANTHER" id="PTHR32108:SF9">
    <property type="entry name" value="REVERSE TRANSCRIPTASE RNASE H-LIKE DOMAIN-CONTAINING PROTEIN"/>
    <property type="match status" value="1"/>
</dbReference>
<sequence length="355" mass="39778">MPTNAETVVKPVDTPVDSMTRESATAEQNRTLRHVMAQLCKPGTMVKNHQRYVPFDNCGVGPSTTHPQGMPFRNNPTSMTVAPVYTFPQPTVMQRAAQEGQFTAHPEQYYTPGFQANERCEYHSGDLGLNTDNCCTLKGEIQKLIDHGVVIGTDDQNTPNVTNNPLLAQNNLVGMIYDDQDYKLLGKMGKLFKKIGEKDMSLKNSEPIASFSVEGVNLDTKVLCVPGVSKEIEVRVGMLKLYVSKGFSLAQQDQICLAKLKEPIFVKTVQQLSVINTKVVPWNYNKIILVYRGKEIVDEVDEAGGLTRSERCYSPEELRKGKMTQNIQVPLKKQKKYRLVLNKILNEAHVLKETM</sequence>
<comment type="caution">
    <text evidence="1">The sequence shown here is derived from an EMBL/GenBank/DDBJ whole genome shotgun (WGS) entry which is preliminary data.</text>
</comment>
<protein>
    <submittedName>
        <fullName evidence="1">Uncharacterized protein</fullName>
    </submittedName>
</protein>
<dbReference type="EMBL" id="JACXVP010000002">
    <property type="protein sequence ID" value="KAG5620664.1"/>
    <property type="molecule type" value="Genomic_DNA"/>
</dbReference>
<gene>
    <name evidence="1" type="ORF">H5410_005882</name>
</gene>
<dbReference type="AlphaFoldDB" id="A0A9J6A8C1"/>